<sequence>MVTTPTSLNKTPAERFLHLQSANNSLIVQLEPAPAIVYWGNKFSREQPLSAALFDAPVGQARLDSHIPLALCPEQGRGDFGSPGIEGHRNGKDWAPVFELISVTESLSSARLTISDPRASLEIMIELALDEDSDVLTLKQRLINTGSADYTVNRFALTLPLAETFSDIISFHGRWSHEFQMQRTPLEHSGFIQENRRGRTSHESFPGMIALHPNSNDLSGDVIGMHFGWSGNHRLQAQVKSDGRRYIQAEALLAAGEVILPPGEAFDTPTLYAVFSANGLNGMMQKFHQYVRSSLLQFPPSSARPVHFNTWEGIYFDHQPRRIMAMADAVARLGVERFILDDGWFINRDNDTRALGDWQVDKRKYPDGLTPMIDHINQLGMEFGLWVEPEMVSKDSELFRNHPDWMLGLDTLGYTQPSGRYQFVLDLQNQDAYHYLLSSLDTLLTEHNIAYLKWDMNRELVQAGHDSRPAYHLQTLALYQLIDDLRARHPYVEIESCASGGGRIDYEVLKRTHRFWTSDCNDALERQRIQQGMQLFFPPEVMGSHIGPRQSHTTRRCHDMSLRGITALFGHMGAELDPIGLEDNELRAFARYIGLHKQYRPLLHHGKCFNLPSHDPNTRIYGVMDDSVTLLAVAQLAMPQYALSGQLRLPVLCANKRYRVEVLDSPAAFSHTMKHKPVWMDKPLTIQGDQLIQIGLSLPLMDPESAMLLSFTLV</sequence>
<evidence type="ECO:0000256" key="4">
    <source>
        <dbReference type="ARBA" id="ARBA00023295"/>
    </source>
</evidence>
<evidence type="ECO:0000313" key="10">
    <source>
        <dbReference type="Proteomes" id="UP000095039"/>
    </source>
</evidence>
<dbReference type="InterPro" id="IPR002252">
    <property type="entry name" value="Glyco_hydro_36"/>
</dbReference>
<feature type="active site" description="Proton donor" evidence="6">
    <location>
        <position position="519"/>
    </location>
</feature>
<evidence type="ECO:0000313" key="9">
    <source>
        <dbReference type="EMBL" id="OEE58579.1"/>
    </source>
</evidence>
<evidence type="ECO:0000256" key="6">
    <source>
        <dbReference type="PIRSR" id="PIRSR005536-1"/>
    </source>
</evidence>
<proteinExistence type="inferred from homology"/>
<keyword evidence="10" id="KW-1185">Reference proteome</keyword>
<dbReference type="InterPro" id="IPR000111">
    <property type="entry name" value="Glyco_hydro_27/36_CS"/>
</dbReference>
<protein>
    <recommendedName>
        <fullName evidence="2 5">Alpha-galactosidase</fullName>
        <ecNumber evidence="2 5">3.2.1.22</ecNumber>
    </recommendedName>
</protein>
<comment type="caution">
    <text evidence="9">The sequence shown here is derived from an EMBL/GenBank/DDBJ whole genome shotgun (WGS) entry which is preliminary data.</text>
</comment>
<feature type="binding site" evidence="7">
    <location>
        <position position="175"/>
    </location>
    <ligand>
        <name>substrate</name>
    </ligand>
</feature>
<dbReference type="GO" id="GO:0016052">
    <property type="term" value="P:carbohydrate catabolic process"/>
    <property type="evidence" value="ECO:0007669"/>
    <property type="project" value="InterPro"/>
</dbReference>
<dbReference type="AlphaFoldDB" id="A0A1E5BZE3"/>
<dbReference type="Pfam" id="PF16875">
    <property type="entry name" value="Glyco_hydro_36N"/>
    <property type="match status" value="1"/>
</dbReference>
<dbReference type="CDD" id="cd14791">
    <property type="entry name" value="GH36"/>
    <property type="match status" value="1"/>
</dbReference>
<dbReference type="EMBL" id="AJWN02000092">
    <property type="protein sequence ID" value="OEE58579.1"/>
    <property type="molecule type" value="Genomic_DNA"/>
</dbReference>
<feature type="binding site" evidence="7">
    <location>
        <begin position="341"/>
        <end position="342"/>
    </location>
    <ligand>
        <name>substrate</name>
    </ligand>
</feature>
<evidence type="ECO:0000256" key="7">
    <source>
        <dbReference type="PIRSR" id="PIRSR005536-2"/>
    </source>
</evidence>
<feature type="binding site" evidence="7">
    <location>
        <position position="519"/>
    </location>
    <ligand>
        <name>substrate</name>
    </ligand>
</feature>
<keyword evidence="3 5" id="KW-0378">Hydrolase</keyword>
<dbReference type="InterPro" id="IPR050985">
    <property type="entry name" value="Alpha-glycosidase_related"/>
</dbReference>
<dbReference type="PANTHER" id="PTHR43053:SF3">
    <property type="entry name" value="ALPHA-GALACTOSIDASE C-RELATED"/>
    <property type="match status" value="1"/>
</dbReference>
<feature type="domain" description="Glycosyl hydrolase family 36 N-terminal" evidence="8">
    <location>
        <begin position="34"/>
        <end position="249"/>
    </location>
</feature>
<dbReference type="Pfam" id="PF02065">
    <property type="entry name" value="Melibiase"/>
    <property type="match status" value="1"/>
</dbReference>
<feature type="binding site" evidence="7">
    <location>
        <position position="497"/>
    </location>
    <ligand>
        <name>substrate</name>
    </ligand>
</feature>
<feature type="binding site" evidence="7">
    <location>
        <position position="420"/>
    </location>
    <ligand>
        <name>substrate</name>
    </ligand>
</feature>
<evidence type="ECO:0000256" key="5">
    <source>
        <dbReference type="PIRNR" id="PIRNR005536"/>
    </source>
</evidence>
<dbReference type="InterPro" id="IPR031704">
    <property type="entry name" value="Glyco_hydro_36_N"/>
</dbReference>
<dbReference type="Gene3D" id="2.70.98.60">
    <property type="entry name" value="alpha-galactosidase from lactobacil brevis"/>
    <property type="match status" value="1"/>
</dbReference>
<keyword evidence="4 5" id="KW-0326">Glycosidase</keyword>
<dbReference type="InterPro" id="IPR017853">
    <property type="entry name" value="GH"/>
</dbReference>
<dbReference type="PRINTS" id="PR00743">
    <property type="entry name" value="GLHYDRLASE36"/>
</dbReference>
<dbReference type="InterPro" id="IPR038417">
    <property type="entry name" value="Alpga-gal_N_sf"/>
</dbReference>
<dbReference type="PROSITE" id="PS00512">
    <property type="entry name" value="ALPHA_GALACTOSIDASE"/>
    <property type="match status" value="1"/>
</dbReference>
<dbReference type="PIRSF" id="PIRSF005536">
    <property type="entry name" value="Agal"/>
    <property type="match status" value="1"/>
</dbReference>
<dbReference type="GO" id="GO:0004557">
    <property type="term" value="F:alpha-galactosidase activity"/>
    <property type="evidence" value="ECO:0007669"/>
    <property type="project" value="UniProtKB-UniRule"/>
</dbReference>
<dbReference type="InterPro" id="IPR013785">
    <property type="entry name" value="Aldolase_TIM"/>
</dbReference>
<evidence type="ECO:0000259" key="8">
    <source>
        <dbReference type="Pfam" id="PF16875"/>
    </source>
</evidence>
<organism evidence="9 10">
    <name type="scientific">Enterovibrio norvegicus FF-454</name>
    <dbReference type="NCBI Taxonomy" id="1185651"/>
    <lineage>
        <taxon>Bacteria</taxon>
        <taxon>Pseudomonadati</taxon>
        <taxon>Pseudomonadota</taxon>
        <taxon>Gammaproteobacteria</taxon>
        <taxon>Vibrionales</taxon>
        <taxon>Vibrionaceae</taxon>
        <taxon>Enterovibrio</taxon>
    </lineage>
</organism>
<evidence type="ECO:0000256" key="3">
    <source>
        <dbReference type="ARBA" id="ARBA00022801"/>
    </source>
</evidence>
<dbReference type="Proteomes" id="UP000095039">
    <property type="component" value="Unassembled WGS sequence"/>
</dbReference>
<accession>A0A1E5BZE3</accession>
<feature type="active site" description="Nucleophile" evidence="6">
    <location>
        <position position="455"/>
    </location>
</feature>
<gene>
    <name evidence="9" type="ORF">A1OK_15085</name>
</gene>
<dbReference type="FunFam" id="3.20.20.70:FF:000118">
    <property type="entry name" value="Alpha-galactosidase"/>
    <property type="match status" value="1"/>
</dbReference>
<comment type="similarity">
    <text evidence="5">Belongs to the glycosyl hydrolase.</text>
</comment>
<evidence type="ECO:0000256" key="1">
    <source>
        <dbReference type="ARBA" id="ARBA00001255"/>
    </source>
</evidence>
<comment type="catalytic activity">
    <reaction evidence="1 5">
        <text>Hydrolysis of terminal, non-reducing alpha-D-galactose residues in alpha-D-galactosides, including galactose oligosaccharides, galactomannans and galactolipids.</text>
        <dbReference type="EC" id="3.2.1.22"/>
    </reaction>
</comment>
<dbReference type="Gene3D" id="3.20.20.70">
    <property type="entry name" value="Aldolase class I"/>
    <property type="match status" value="1"/>
</dbReference>
<reference evidence="9 10" key="1">
    <citation type="journal article" date="2012" name="Science">
        <title>Ecological populations of bacteria act as socially cohesive units of antibiotic production and resistance.</title>
        <authorList>
            <person name="Cordero O.X."/>
            <person name="Wildschutte H."/>
            <person name="Kirkup B."/>
            <person name="Proehl S."/>
            <person name="Ngo L."/>
            <person name="Hussain F."/>
            <person name="Le Roux F."/>
            <person name="Mincer T."/>
            <person name="Polz M.F."/>
        </authorList>
    </citation>
    <scope>NUCLEOTIDE SEQUENCE [LARGE SCALE GENOMIC DNA]</scope>
    <source>
        <strain evidence="9 10">FF-454</strain>
    </source>
</reference>
<dbReference type="PANTHER" id="PTHR43053">
    <property type="entry name" value="GLYCOSIDASE FAMILY 31"/>
    <property type="match status" value="1"/>
</dbReference>
<dbReference type="RefSeq" id="WP_016959838.1">
    <property type="nucleotide sequence ID" value="NZ_AJWN02000092.1"/>
</dbReference>
<feature type="binding site" evidence="7">
    <location>
        <begin position="453"/>
        <end position="457"/>
    </location>
    <ligand>
        <name>substrate</name>
    </ligand>
</feature>
<dbReference type="EC" id="3.2.1.22" evidence="2 5"/>
<name>A0A1E5BZE3_9GAMM</name>
<dbReference type="SUPFAM" id="SSF51445">
    <property type="entry name" value="(Trans)glycosidases"/>
    <property type="match status" value="1"/>
</dbReference>
<evidence type="ECO:0000256" key="2">
    <source>
        <dbReference type="ARBA" id="ARBA00012755"/>
    </source>
</evidence>